<sequence>MEFTEYRQQTVLITGAASGIGHAQAQAFLAQGAAVIAIDQRADPADWAAPERLTYHVADVRQPEQLQAAIQAGIAQAGQPTIVCNTAGKLDGYQPSLAIDLATWQDILATDLTSQFIVTNAVLPAMLERQHGVFVNMASIAGLVGGGGGAAYTAAKHAIIGYTKQLDLDYAAQGIRANCIAPGAIDTPMNAADFAGDGQMARWVASETPAKRWAQPEEVADLTLFLASQHADYLHGTVIPIDGGWLEK</sequence>
<dbReference type="InterPro" id="IPR036291">
    <property type="entry name" value="NAD(P)-bd_dom_sf"/>
</dbReference>
<dbReference type="NCBIfam" id="NF005118">
    <property type="entry name" value="PRK06550.1"/>
    <property type="match status" value="1"/>
</dbReference>
<dbReference type="GO" id="GO:0004316">
    <property type="term" value="F:3-oxoacyl-[acyl-carrier-protein] reductase (NADPH) activity"/>
    <property type="evidence" value="ECO:0007669"/>
    <property type="project" value="UniProtKB-EC"/>
</dbReference>
<evidence type="ECO:0000313" key="4">
    <source>
        <dbReference type="Proteomes" id="UP001589691"/>
    </source>
</evidence>
<dbReference type="CDD" id="cd05233">
    <property type="entry name" value="SDR_c"/>
    <property type="match status" value="1"/>
</dbReference>
<dbReference type="EC" id="1.1.1.100" evidence="3"/>
<comment type="similarity">
    <text evidence="1">Belongs to the short-chain dehydrogenases/reductases (SDR) family.</text>
</comment>
<dbReference type="PRINTS" id="PR00081">
    <property type="entry name" value="GDHRDH"/>
</dbReference>
<proteinExistence type="inferred from homology"/>
<dbReference type="Proteomes" id="UP001589691">
    <property type="component" value="Unassembled WGS sequence"/>
</dbReference>
<dbReference type="InterPro" id="IPR002347">
    <property type="entry name" value="SDR_fam"/>
</dbReference>
<reference evidence="3 4" key="1">
    <citation type="submission" date="2024-09" db="EMBL/GenBank/DDBJ databases">
        <authorList>
            <person name="Sun Q."/>
            <person name="Mori K."/>
        </authorList>
    </citation>
    <scope>NUCLEOTIDE SEQUENCE [LARGE SCALE GENOMIC DNA]</scope>
    <source>
        <strain evidence="3 4">TBRC 4576</strain>
    </source>
</reference>
<keyword evidence="2 3" id="KW-0560">Oxidoreductase</keyword>
<dbReference type="PRINTS" id="PR00080">
    <property type="entry name" value="SDRFAMILY"/>
</dbReference>
<keyword evidence="4" id="KW-1185">Reference proteome</keyword>
<organism evidence="3 4">
    <name type="scientific">Lactiplantibacillus modestisalitolerans</name>
    <dbReference type="NCBI Taxonomy" id="1457219"/>
    <lineage>
        <taxon>Bacteria</taxon>
        <taxon>Bacillati</taxon>
        <taxon>Bacillota</taxon>
        <taxon>Bacilli</taxon>
        <taxon>Lactobacillales</taxon>
        <taxon>Lactobacillaceae</taxon>
        <taxon>Lactiplantibacillus</taxon>
    </lineage>
</organism>
<dbReference type="PANTHER" id="PTHR43477">
    <property type="entry name" value="DIHYDROANTICAPSIN 7-DEHYDROGENASE"/>
    <property type="match status" value="1"/>
</dbReference>
<comment type="caution">
    <text evidence="3">The sequence shown here is derived from an EMBL/GenBank/DDBJ whole genome shotgun (WGS) entry which is preliminary data.</text>
</comment>
<dbReference type="Gene3D" id="3.40.50.720">
    <property type="entry name" value="NAD(P)-binding Rossmann-like Domain"/>
    <property type="match status" value="1"/>
</dbReference>
<dbReference type="SUPFAM" id="SSF51735">
    <property type="entry name" value="NAD(P)-binding Rossmann-fold domains"/>
    <property type="match status" value="1"/>
</dbReference>
<dbReference type="RefSeq" id="WP_137642753.1">
    <property type="nucleotide sequence ID" value="NZ_BJEA01000010.1"/>
</dbReference>
<accession>A0ABV5WX91</accession>
<gene>
    <name evidence="3" type="ORF">ACFFLI_11175</name>
</gene>
<dbReference type="EMBL" id="JBHLZY010000025">
    <property type="protein sequence ID" value="MFB9770425.1"/>
    <property type="molecule type" value="Genomic_DNA"/>
</dbReference>
<dbReference type="PANTHER" id="PTHR43477:SF1">
    <property type="entry name" value="DIHYDROANTICAPSIN 7-DEHYDROGENASE"/>
    <property type="match status" value="1"/>
</dbReference>
<dbReference type="Pfam" id="PF13561">
    <property type="entry name" value="adh_short_C2"/>
    <property type="match status" value="1"/>
</dbReference>
<evidence type="ECO:0000256" key="2">
    <source>
        <dbReference type="ARBA" id="ARBA00023002"/>
    </source>
</evidence>
<evidence type="ECO:0000313" key="3">
    <source>
        <dbReference type="EMBL" id="MFB9770425.1"/>
    </source>
</evidence>
<dbReference type="InterPro" id="IPR051122">
    <property type="entry name" value="SDR_DHRS6-like"/>
</dbReference>
<protein>
    <submittedName>
        <fullName evidence="3">3-oxoacyl-ACP reductase</fullName>
        <ecNumber evidence="3">1.1.1.100</ecNumber>
    </submittedName>
</protein>
<name>A0ABV5WX91_9LACO</name>
<evidence type="ECO:0000256" key="1">
    <source>
        <dbReference type="ARBA" id="ARBA00006484"/>
    </source>
</evidence>